<reference evidence="1" key="1">
    <citation type="submission" date="2013-12" db="EMBL/GenBank/DDBJ databases">
        <title>A Varibaculum cambriense genome reconstructed from a premature infant gut community with otherwise low bacterial novelty that shifts toward anaerobic metabolism during the third week of life.</title>
        <authorList>
            <person name="Brown C.T."/>
            <person name="Sharon I."/>
            <person name="Thomas B.C."/>
            <person name="Castelle C.J."/>
            <person name="Morowitz M.J."/>
            <person name="Banfield J.F."/>
        </authorList>
    </citation>
    <scope>NUCLEOTIDE SEQUENCE</scope>
</reference>
<name>W1XUC9_9ZZZZ</name>
<organism evidence="1">
    <name type="scientific">human gut metagenome</name>
    <dbReference type="NCBI Taxonomy" id="408170"/>
    <lineage>
        <taxon>unclassified sequences</taxon>
        <taxon>metagenomes</taxon>
        <taxon>organismal metagenomes</taxon>
    </lineage>
</organism>
<dbReference type="AlphaFoldDB" id="W1XUC9"/>
<protein>
    <submittedName>
        <fullName evidence="1">Ser/Thr phosphatase family protein</fullName>
    </submittedName>
</protein>
<dbReference type="SUPFAM" id="SSF56300">
    <property type="entry name" value="Metallo-dependent phosphatases"/>
    <property type="match status" value="1"/>
</dbReference>
<dbReference type="EMBL" id="AZMM01011771">
    <property type="protein sequence ID" value="ETJ33792.1"/>
    <property type="molecule type" value="Genomic_DNA"/>
</dbReference>
<accession>W1XUC9</accession>
<dbReference type="Gene3D" id="3.60.21.10">
    <property type="match status" value="1"/>
</dbReference>
<comment type="caution">
    <text evidence="1">The sequence shown here is derived from an EMBL/GenBank/DDBJ whole genome shotgun (WGS) entry which is preliminary data.</text>
</comment>
<sequence>EHAYQWRTWLNSIRPLSANVPLATTLGNHEMYTLDWKMREPYAYLNYFAVPPNGNEIFNRRYYSYDFGDVHYVVLDTMLYESNHEDNHDTHHPDLYDVEVQW</sequence>
<dbReference type="PANTHER" id="PTHR45867">
    <property type="entry name" value="PURPLE ACID PHOSPHATASE"/>
    <property type="match status" value="1"/>
</dbReference>
<evidence type="ECO:0000313" key="1">
    <source>
        <dbReference type="EMBL" id="ETJ33792.1"/>
    </source>
</evidence>
<dbReference type="InterPro" id="IPR029052">
    <property type="entry name" value="Metallo-depent_PP-like"/>
</dbReference>
<gene>
    <name evidence="1" type="ORF">Q604_UNBC11771G0001</name>
</gene>
<proteinExistence type="predicted"/>
<feature type="non-terminal residue" evidence="1">
    <location>
        <position position="102"/>
    </location>
</feature>
<dbReference type="PANTHER" id="PTHR45867:SF3">
    <property type="entry name" value="ACID PHOSPHATASE TYPE 7"/>
    <property type="match status" value="1"/>
</dbReference>
<feature type="non-terminal residue" evidence="1">
    <location>
        <position position="1"/>
    </location>
</feature>